<dbReference type="Gene3D" id="3.30.70.100">
    <property type="match status" value="1"/>
</dbReference>
<accession>A0A445MRL4</accession>
<dbReference type="EMBL" id="OJIN01000019">
    <property type="protein sequence ID" value="SPD72096.1"/>
    <property type="molecule type" value="Genomic_DNA"/>
</dbReference>
<dbReference type="SUPFAM" id="SSF55008">
    <property type="entry name" value="HMA, heavy metal-associated domain"/>
    <property type="match status" value="1"/>
</dbReference>
<proteinExistence type="predicted"/>
<name>A0A445MRL4_9BACT</name>
<dbReference type="CDD" id="cd00371">
    <property type="entry name" value="HMA"/>
    <property type="match status" value="1"/>
</dbReference>
<dbReference type="AlphaFoldDB" id="A0A445MRL4"/>
<sequence length="68" mass="7650">METTRLSIPNISCLHCVRAIKTELENINGVLTVEGNPERKEISVEWESPASVEKIKATLRQINYPAVE</sequence>
<evidence type="ECO:0000313" key="2">
    <source>
        <dbReference type="EMBL" id="SPD72096.1"/>
    </source>
</evidence>
<dbReference type="InterPro" id="IPR006121">
    <property type="entry name" value="HMA_dom"/>
</dbReference>
<gene>
    <name evidence="2" type="ORF">PITCH_A1150131</name>
</gene>
<dbReference type="PROSITE" id="PS50846">
    <property type="entry name" value="HMA_2"/>
    <property type="match status" value="1"/>
</dbReference>
<reference evidence="2" key="1">
    <citation type="submission" date="2018-01" db="EMBL/GenBank/DDBJ databases">
        <authorList>
            <person name="Regsiter A."/>
            <person name="William W."/>
        </authorList>
    </citation>
    <scope>NUCLEOTIDE SEQUENCE</scope>
    <source>
        <strain evidence="2">TRIP AH-1</strain>
    </source>
</reference>
<dbReference type="GO" id="GO:0046872">
    <property type="term" value="F:metal ion binding"/>
    <property type="evidence" value="ECO:0007669"/>
    <property type="project" value="InterPro"/>
</dbReference>
<evidence type="ECO:0000259" key="1">
    <source>
        <dbReference type="PROSITE" id="PS50846"/>
    </source>
</evidence>
<feature type="domain" description="HMA" evidence="1">
    <location>
        <begin position="2"/>
        <end position="67"/>
    </location>
</feature>
<dbReference type="Pfam" id="PF00403">
    <property type="entry name" value="HMA"/>
    <property type="match status" value="1"/>
</dbReference>
<organism evidence="2">
    <name type="scientific">uncultured Desulfobacterium sp</name>
    <dbReference type="NCBI Taxonomy" id="201089"/>
    <lineage>
        <taxon>Bacteria</taxon>
        <taxon>Pseudomonadati</taxon>
        <taxon>Thermodesulfobacteriota</taxon>
        <taxon>Desulfobacteria</taxon>
        <taxon>Desulfobacterales</taxon>
        <taxon>Desulfobacteriaceae</taxon>
        <taxon>Desulfobacterium</taxon>
        <taxon>environmental samples</taxon>
    </lineage>
</organism>
<protein>
    <submittedName>
        <fullName evidence="2">COP-associated family protein</fullName>
    </submittedName>
</protein>
<dbReference type="InterPro" id="IPR036163">
    <property type="entry name" value="HMA_dom_sf"/>
</dbReference>